<sequence length="74" mass="9167">MDKTIKPFWYIEQETLVSILQVIKELDEDLKRKIVSIIALRNKKEEERHELRYNSYSFHYEINMMDISDYYFSE</sequence>
<name>A0A0V0GX66_SOLCH</name>
<protein>
    <submittedName>
        <fullName evidence="1">Putative ovule protein</fullName>
    </submittedName>
</protein>
<evidence type="ECO:0000313" key="1">
    <source>
        <dbReference type="EMBL" id="JAP12712.1"/>
    </source>
</evidence>
<dbReference type="EMBL" id="GEDG01029174">
    <property type="protein sequence ID" value="JAP12712.1"/>
    <property type="molecule type" value="Transcribed_RNA"/>
</dbReference>
<accession>A0A0V0GX66</accession>
<organism evidence="1">
    <name type="scientific">Solanum chacoense</name>
    <name type="common">Chaco potato</name>
    <dbReference type="NCBI Taxonomy" id="4108"/>
    <lineage>
        <taxon>Eukaryota</taxon>
        <taxon>Viridiplantae</taxon>
        <taxon>Streptophyta</taxon>
        <taxon>Embryophyta</taxon>
        <taxon>Tracheophyta</taxon>
        <taxon>Spermatophyta</taxon>
        <taxon>Magnoliopsida</taxon>
        <taxon>eudicotyledons</taxon>
        <taxon>Gunneridae</taxon>
        <taxon>Pentapetalae</taxon>
        <taxon>asterids</taxon>
        <taxon>lamiids</taxon>
        <taxon>Solanales</taxon>
        <taxon>Solanaceae</taxon>
        <taxon>Solanoideae</taxon>
        <taxon>Solaneae</taxon>
        <taxon>Solanum</taxon>
    </lineage>
</organism>
<dbReference type="AlphaFoldDB" id="A0A0V0GX66"/>
<proteinExistence type="predicted"/>
<reference evidence="1" key="1">
    <citation type="submission" date="2015-12" db="EMBL/GenBank/DDBJ databases">
        <title>Gene expression during late stages of embryo sac development: a critical building block for successful pollen-pistil interactions.</title>
        <authorList>
            <person name="Liu Y."/>
            <person name="Joly V."/>
            <person name="Sabar M."/>
            <person name="Matton D.P."/>
        </authorList>
    </citation>
    <scope>NUCLEOTIDE SEQUENCE</scope>
</reference>